<keyword evidence="1" id="KW-0175">Coiled coil</keyword>
<organism evidence="2 3">
    <name type="scientific">Jannaschia faecimaris</name>
    <dbReference type="NCBI Taxonomy" id="1244108"/>
    <lineage>
        <taxon>Bacteria</taxon>
        <taxon>Pseudomonadati</taxon>
        <taxon>Pseudomonadota</taxon>
        <taxon>Alphaproteobacteria</taxon>
        <taxon>Rhodobacterales</taxon>
        <taxon>Roseobacteraceae</taxon>
        <taxon>Jannaschia</taxon>
    </lineage>
</organism>
<evidence type="ECO:0000313" key="2">
    <source>
        <dbReference type="EMBL" id="SDZ31345.1"/>
    </source>
</evidence>
<dbReference type="OrthoDB" id="9962962at2"/>
<gene>
    <name evidence="2" type="ORF">SAMN05444004_11053</name>
</gene>
<dbReference type="EMBL" id="FNPX01000010">
    <property type="protein sequence ID" value="SDZ31345.1"/>
    <property type="molecule type" value="Genomic_DNA"/>
</dbReference>
<reference evidence="3" key="1">
    <citation type="submission" date="2016-10" db="EMBL/GenBank/DDBJ databases">
        <authorList>
            <person name="Varghese N."/>
            <person name="Submissions S."/>
        </authorList>
    </citation>
    <scope>NUCLEOTIDE SEQUENCE [LARGE SCALE GENOMIC DNA]</scope>
    <source>
        <strain evidence="3">DSM 100420</strain>
    </source>
</reference>
<evidence type="ECO:0000313" key="3">
    <source>
        <dbReference type="Proteomes" id="UP000198914"/>
    </source>
</evidence>
<protein>
    <submittedName>
        <fullName evidence="2">Uncharacterized protein</fullName>
    </submittedName>
</protein>
<evidence type="ECO:0000256" key="1">
    <source>
        <dbReference type="SAM" id="Coils"/>
    </source>
</evidence>
<dbReference type="AlphaFoldDB" id="A0A1H3S1B8"/>
<dbReference type="RefSeq" id="WP_139176612.1">
    <property type="nucleotide sequence ID" value="NZ_FNPX01000010.1"/>
</dbReference>
<feature type="coiled-coil region" evidence="1">
    <location>
        <begin position="45"/>
        <end position="121"/>
    </location>
</feature>
<dbReference type="STRING" id="1244108.SAMN05444004_11053"/>
<keyword evidence="3" id="KW-1185">Reference proteome</keyword>
<accession>A0A1H3S1B8</accession>
<dbReference type="Proteomes" id="UP000198914">
    <property type="component" value="Unassembled WGS sequence"/>
</dbReference>
<sequence>MADQAELDKRIARLEVALSANADALEQALKQSAASSEVPDQSADLKAAQDELLTAQQTIQTLEQLVKDREDKLDTALERAKTAEAKVREVRALKDGAAPQVAALEAEMVELKAARAQDLAEMKALLAELEPMLENADA</sequence>
<name>A0A1H3S1B8_9RHOB</name>
<proteinExistence type="predicted"/>